<sequence length="234" mass="26844">MNQQQWLDWLKASLNDGRLDDSERRELQASLVEEGLSDDDRAFLRNQSFKLAQQAIQEGTESLAVLRWLERVVKVLDNTRSAATAEVATSWFSPGRDCAGGIIEQLRQARSKIDICVFTIADDELTKHILAAHERGVQVRVITDNDKINDTGSDIDYLARKGVAVKIDTTPYHMHHKFAVFDGTRLINGSFNWTRSASRYNQEDITLTDDRRFLTAFEQQFDELWQRFPCHQPS</sequence>
<evidence type="ECO:0000256" key="4">
    <source>
        <dbReference type="ARBA" id="ARBA00022801"/>
    </source>
</evidence>
<dbReference type="Proteomes" id="UP000033633">
    <property type="component" value="Unassembled WGS sequence"/>
</dbReference>
<keyword evidence="6" id="KW-0443">Lipid metabolism</keyword>
<reference evidence="8 9" key="1">
    <citation type="submission" date="2014-12" db="EMBL/GenBank/DDBJ databases">
        <title>Mercury Reductase activity and rhizosphere competence traits in the genome of root associated Photobacterium halotolerans MELD1.</title>
        <authorList>
            <person name="Mathew D.C."/>
            <person name="Huang C.-C."/>
        </authorList>
    </citation>
    <scope>NUCLEOTIDE SEQUENCE [LARGE SCALE GENOMIC DNA]</scope>
    <source>
        <strain evidence="8 9">MELD1</strain>
    </source>
</reference>
<dbReference type="CDD" id="cd09171">
    <property type="entry name" value="PLDc_vPLD6_like"/>
    <property type="match status" value="1"/>
</dbReference>
<dbReference type="EC" id="3.1.4.4" evidence="3"/>
<dbReference type="PATRIC" id="fig|265726.11.peg.2173"/>
<evidence type="ECO:0000256" key="1">
    <source>
        <dbReference type="ARBA" id="ARBA00000798"/>
    </source>
</evidence>
<dbReference type="SUPFAM" id="SSF56024">
    <property type="entry name" value="Phospholipase D/nuclease"/>
    <property type="match status" value="1"/>
</dbReference>
<name>A0A0F5VGL2_9GAMM</name>
<comment type="caution">
    <text evidence="8">The sequence shown here is derived from an EMBL/GenBank/DDBJ whole genome shotgun (WGS) entry which is preliminary data.</text>
</comment>
<comment type="similarity">
    <text evidence="2">Belongs to the phospholipase D family.</text>
</comment>
<proteinExistence type="inferred from homology"/>
<gene>
    <name evidence="8" type="ORF">KY46_04060</name>
</gene>
<dbReference type="Gene3D" id="3.30.870.10">
    <property type="entry name" value="Endonuclease Chain A"/>
    <property type="match status" value="1"/>
</dbReference>
<evidence type="ECO:0000256" key="5">
    <source>
        <dbReference type="ARBA" id="ARBA00022963"/>
    </source>
</evidence>
<dbReference type="AlphaFoldDB" id="A0A0F5VGL2"/>
<dbReference type="PANTHER" id="PTHR43856">
    <property type="entry name" value="CARDIOLIPIN HYDROLASE"/>
    <property type="match status" value="1"/>
</dbReference>
<dbReference type="GO" id="GO:0016042">
    <property type="term" value="P:lipid catabolic process"/>
    <property type="evidence" value="ECO:0007669"/>
    <property type="project" value="UniProtKB-KW"/>
</dbReference>
<feature type="domain" description="Phospholipase D-like" evidence="7">
    <location>
        <begin position="102"/>
        <end position="225"/>
    </location>
</feature>
<dbReference type="InterPro" id="IPR051406">
    <property type="entry name" value="PLD_domain"/>
</dbReference>
<dbReference type="PANTHER" id="PTHR43856:SF1">
    <property type="entry name" value="MITOCHONDRIAL CARDIOLIPIN HYDROLASE"/>
    <property type="match status" value="1"/>
</dbReference>
<organism evidence="8 9">
    <name type="scientific">Photobacterium halotolerans</name>
    <dbReference type="NCBI Taxonomy" id="265726"/>
    <lineage>
        <taxon>Bacteria</taxon>
        <taxon>Pseudomonadati</taxon>
        <taxon>Pseudomonadota</taxon>
        <taxon>Gammaproteobacteria</taxon>
        <taxon>Vibrionales</taxon>
        <taxon>Vibrionaceae</taxon>
        <taxon>Photobacterium</taxon>
    </lineage>
</organism>
<evidence type="ECO:0000313" key="8">
    <source>
        <dbReference type="EMBL" id="KKD00967.1"/>
    </source>
</evidence>
<dbReference type="OrthoDB" id="9762009at2"/>
<dbReference type="STRING" id="265726.KY46_04060"/>
<evidence type="ECO:0000256" key="6">
    <source>
        <dbReference type="ARBA" id="ARBA00023098"/>
    </source>
</evidence>
<evidence type="ECO:0000256" key="3">
    <source>
        <dbReference type="ARBA" id="ARBA00012027"/>
    </source>
</evidence>
<dbReference type="InterPro" id="IPR025202">
    <property type="entry name" value="PLD-like_dom"/>
</dbReference>
<dbReference type="GO" id="GO:0016891">
    <property type="term" value="F:RNA endonuclease activity producing 5'-phosphomonoesters, hydrolytic mechanism"/>
    <property type="evidence" value="ECO:0007669"/>
    <property type="project" value="TreeGrafter"/>
</dbReference>
<accession>A0A0F5VGL2</accession>
<keyword evidence="4" id="KW-0378">Hydrolase</keyword>
<keyword evidence="5" id="KW-0442">Lipid degradation</keyword>
<keyword evidence="9" id="KW-1185">Reference proteome</keyword>
<dbReference type="RefSeq" id="WP_046219336.1">
    <property type="nucleotide sequence ID" value="NZ_JWYV01000002.1"/>
</dbReference>
<evidence type="ECO:0000313" key="9">
    <source>
        <dbReference type="Proteomes" id="UP000033633"/>
    </source>
</evidence>
<protein>
    <recommendedName>
        <fullName evidence="3">phospholipase D</fullName>
        <ecNumber evidence="3">3.1.4.4</ecNumber>
    </recommendedName>
</protein>
<dbReference type="GO" id="GO:0004630">
    <property type="term" value="F:phospholipase D activity"/>
    <property type="evidence" value="ECO:0007669"/>
    <property type="project" value="UniProtKB-EC"/>
</dbReference>
<comment type="catalytic activity">
    <reaction evidence="1">
        <text>a 1,2-diacyl-sn-glycero-3-phosphocholine + H2O = a 1,2-diacyl-sn-glycero-3-phosphate + choline + H(+)</text>
        <dbReference type="Rhea" id="RHEA:14445"/>
        <dbReference type="ChEBI" id="CHEBI:15354"/>
        <dbReference type="ChEBI" id="CHEBI:15377"/>
        <dbReference type="ChEBI" id="CHEBI:15378"/>
        <dbReference type="ChEBI" id="CHEBI:57643"/>
        <dbReference type="ChEBI" id="CHEBI:58608"/>
        <dbReference type="EC" id="3.1.4.4"/>
    </reaction>
</comment>
<evidence type="ECO:0000259" key="7">
    <source>
        <dbReference type="Pfam" id="PF13091"/>
    </source>
</evidence>
<evidence type="ECO:0000256" key="2">
    <source>
        <dbReference type="ARBA" id="ARBA00008664"/>
    </source>
</evidence>
<dbReference type="EMBL" id="JWYV01000002">
    <property type="protein sequence ID" value="KKD00967.1"/>
    <property type="molecule type" value="Genomic_DNA"/>
</dbReference>
<dbReference type="Pfam" id="PF13091">
    <property type="entry name" value="PLDc_2"/>
    <property type="match status" value="1"/>
</dbReference>